<gene>
    <name evidence="3" type="ORF">OJ997_27520</name>
</gene>
<evidence type="ECO:0000313" key="3">
    <source>
        <dbReference type="EMBL" id="MDA0184089.1"/>
    </source>
</evidence>
<sequence length="308" mass="33288">MSGSFCRHNRPTSKCSICSRELDEKLRNQAPIKYVTVRKPGTKPEPRSRAASGSSSSSSSSRGSSSTNRVVTRKLVRAADDGYRNPLVQGMKATADAERLAGALTQAVQRLQPPGPHPVIAEIADLNDATWLAFLIALAPELEEALTAAQPRWADKDISALPEAKQKAANAYLAWVERAGSQEAAIMGEDSWTPARRFDRVFERLALSGFGRTARYELLTTLGSAGRYPLDAQSPQFVEDDATTLAAKRLFVSGDRTLLERRAREFAEAADLPIAALDHGLKVWATPGEHVDLTADPLPGVASALRIG</sequence>
<name>A0A9X3NEY1_9ACTN</name>
<dbReference type="Pfam" id="PF18746">
    <property type="entry name" value="aGPT-Pplase3"/>
    <property type="match status" value="1"/>
</dbReference>
<organism evidence="3 4">
    <name type="scientific">Solirubrobacter phytolaccae</name>
    <dbReference type="NCBI Taxonomy" id="1404360"/>
    <lineage>
        <taxon>Bacteria</taxon>
        <taxon>Bacillati</taxon>
        <taxon>Actinomycetota</taxon>
        <taxon>Thermoleophilia</taxon>
        <taxon>Solirubrobacterales</taxon>
        <taxon>Solirubrobacteraceae</taxon>
        <taxon>Solirubrobacter</taxon>
    </lineage>
</organism>
<keyword evidence="4" id="KW-1185">Reference proteome</keyword>
<reference evidence="3" key="1">
    <citation type="submission" date="2022-10" db="EMBL/GenBank/DDBJ databases">
        <title>The WGS of Solirubrobacter phytolaccae KCTC 29190.</title>
        <authorList>
            <person name="Jiang Z."/>
        </authorList>
    </citation>
    <scope>NUCLEOTIDE SEQUENCE</scope>
    <source>
        <strain evidence="3">KCTC 29190</strain>
    </source>
</reference>
<dbReference type="Proteomes" id="UP001147653">
    <property type="component" value="Unassembled WGS sequence"/>
</dbReference>
<dbReference type="InterPro" id="IPR041271">
    <property type="entry name" value="AGPT-Pplase3"/>
</dbReference>
<dbReference type="EMBL" id="JAPDDP010000068">
    <property type="protein sequence ID" value="MDA0184089.1"/>
    <property type="molecule type" value="Genomic_DNA"/>
</dbReference>
<proteinExistence type="predicted"/>
<feature type="domain" description="Alpha-glutamyl/putrescinyl thymine pyrophosphorylase clade 3" evidence="2">
    <location>
        <begin position="165"/>
        <end position="284"/>
    </location>
</feature>
<protein>
    <recommendedName>
        <fullName evidence="2">Alpha-glutamyl/putrescinyl thymine pyrophosphorylase clade 3 domain-containing protein</fullName>
    </recommendedName>
</protein>
<dbReference type="RefSeq" id="WP_270028506.1">
    <property type="nucleotide sequence ID" value="NZ_JAPDDP010000068.1"/>
</dbReference>
<feature type="region of interest" description="Disordered" evidence="1">
    <location>
        <begin position="29"/>
        <end position="70"/>
    </location>
</feature>
<accession>A0A9X3NEY1</accession>
<evidence type="ECO:0000256" key="1">
    <source>
        <dbReference type="SAM" id="MobiDB-lite"/>
    </source>
</evidence>
<evidence type="ECO:0000259" key="2">
    <source>
        <dbReference type="Pfam" id="PF18746"/>
    </source>
</evidence>
<dbReference type="AlphaFoldDB" id="A0A9X3NEY1"/>
<evidence type="ECO:0000313" key="4">
    <source>
        <dbReference type="Proteomes" id="UP001147653"/>
    </source>
</evidence>
<feature type="compositionally biased region" description="Low complexity" evidence="1">
    <location>
        <begin position="49"/>
        <end position="66"/>
    </location>
</feature>
<comment type="caution">
    <text evidence="3">The sequence shown here is derived from an EMBL/GenBank/DDBJ whole genome shotgun (WGS) entry which is preliminary data.</text>
</comment>